<evidence type="ECO:0000256" key="5">
    <source>
        <dbReference type="ARBA" id="ARBA00022692"/>
    </source>
</evidence>
<keyword evidence="4" id="KW-1003">Cell membrane</keyword>
<dbReference type="InterPro" id="IPR034294">
    <property type="entry name" value="Aquaporin_transptr"/>
</dbReference>
<dbReference type="Gene3D" id="1.20.1080.10">
    <property type="entry name" value="Glycerol uptake facilitator protein"/>
    <property type="match status" value="1"/>
</dbReference>
<feature type="compositionally biased region" description="Polar residues" evidence="9">
    <location>
        <begin position="325"/>
        <end position="336"/>
    </location>
</feature>
<dbReference type="PANTHER" id="PTHR19139">
    <property type="entry name" value="AQUAPORIN TRANSPORTER"/>
    <property type="match status" value="1"/>
</dbReference>
<evidence type="ECO:0000256" key="9">
    <source>
        <dbReference type="SAM" id="MobiDB-lite"/>
    </source>
</evidence>
<feature type="transmembrane region" description="Helical" evidence="10">
    <location>
        <begin position="227"/>
        <end position="250"/>
    </location>
</feature>
<evidence type="ECO:0000256" key="4">
    <source>
        <dbReference type="ARBA" id="ARBA00022475"/>
    </source>
</evidence>
<comment type="similarity">
    <text evidence="2 8">Belongs to the MIP/aquaporin (TC 1.A.8) family.</text>
</comment>
<evidence type="ECO:0000256" key="8">
    <source>
        <dbReference type="RuleBase" id="RU000477"/>
    </source>
</evidence>
<feature type="transmembrane region" description="Helical" evidence="10">
    <location>
        <begin position="40"/>
        <end position="59"/>
    </location>
</feature>
<keyword evidence="3 8" id="KW-0813">Transport</keyword>
<dbReference type="PANTHER" id="PTHR19139:SF199">
    <property type="entry name" value="MIP17260P"/>
    <property type="match status" value="1"/>
</dbReference>
<sequence>MSSEPLSTSGARAVTRVRDAASDTRGHDYGFVGRTVAEGIGSFLLVFAGIGVGIFTAGSGISPQLAFGLALAGAMVAFGYISGGHFNPAITLGSAVAGRTQWKYVLPYVLAQLLGAILAVAILWVAITGHQQIGEQTRQFLTGVSNGYGDHSVNLFPLPSALLLEVIAGALLTAVFLGSVARRSGAVAGAFAVGVTYAVLLTVLAPVTNGGINPARSTATAIFAEGWALQQLWLFWAAPLLGAVIAGLIFRSVDMTLAARSSDPAFYAVEPDTHAADETPAAAETPAPATGSTGKPAARTGDTEAPVVDEEARGFFDKPAAGSPENPQDGTPGTRG</sequence>
<dbReference type="InterPro" id="IPR023271">
    <property type="entry name" value="Aquaporin-like"/>
</dbReference>
<evidence type="ECO:0000313" key="13">
    <source>
        <dbReference type="Proteomes" id="UP000829758"/>
    </source>
</evidence>
<evidence type="ECO:0000256" key="2">
    <source>
        <dbReference type="ARBA" id="ARBA00006175"/>
    </source>
</evidence>
<evidence type="ECO:0000256" key="6">
    <source>
        <dbReference type="ARBA" id="ARBA00022989"/>
    </source>
</evidence>
<dbReference type="RefSeq" id="WP_227929510.1">
    <property type="nucleotide sequence ID" value="NZ_CP094984.1"/>
</dbReference>
<accession>A0A9X1MBM5</accession>
<dbReference type="Pfam" id="PF00230">
    <property type="entry name" value="MIP"/>
    <property type="match status" value="1"/>
</dbReference>
<evidence type="ECO:0000256" key="3">
    <source>
        <dbReference type="ARBA" id="ARBA00022448"/>
    </source>
</evidence>
<proteinExistence type="inferred from homology"/>
<evidence type="ECO:0000256" key="10">
    <source>
        <dbReference type="SAM" id="Phobius"/>
    </source>
</evidence>
<gene>
    <name evidence="11" type="ORF">LJ755_14185</name>
    <name evidence="12" type="ORF">MUK71_10965</name>
</gene>
<dbReference type="GO" id="GO:0005886">
    <property type="term" value="C:plasma membrane"/>
    <property type="evidence" value="ECO:0007669"/>
    <property type="project" value="UniProtKB-SubCell"/>
</dbReference>
<evidence type="ECO:0000256" key="7">
    <source>
        <dbReference type="ARBA" id="ARBA00023136"/>
    </source>
</evidence>
<name>A0A9X1MBM5_9MICC</name>
<feature type="region of interest" description="Disordered" evidence="9">
    <location>
        <begin position="276"/>
        <end position="336"/>
    </location>
</feature>
<evidence type="ECO:0000313" key="14">
    <source>
        <dbReference type="Proteomes" id="UP001155145"/>
    </source>
</evidence>
<dbReference type="PROSITE" id="PS00221">
    <property type="entry name" value="MIP"/>
    <property type="match status" value="1"/>
</dbReference>
<keyword evidence="7 10" id="KW-0472">Membrane</keyword>
<feature type="compositionally biased region" description="Low complexity" evidence="9">
    <location>
        <begin position="278"/>
        <end position="290"/>
    </location>
</feature>
<dbReference type="EMBL" id="CP094984">
    <property type="protein sequence ID" value="UON91131.1"/>
    <property type="molecule type" value="Genomic_DNA"/>
</dbReference>
<evidence type="ECO:0000313" key="11">
    <source>
        <dbReference type="EMBL" id="MCC3273874.1"/>
    </source>
</evidence>
<dbReference type="Proteomes" id="UP001155145">
    <property type="component" value="Unassembled WGS sequence"/>
</dbReference>
<feature type="transmembrane region" description="Helical" evidence="10">
    <location>
        <begin position="161"/>
        <end position="180"/>
    </location>
</feature>
<keyword evidence="13" id="KW-1185">Reference proteome</keyword>
<protein>
    <submittedName>
        <fullName evidence="11">Aquaporin</fullName>
    </submittedName>
</protein>
<keyword evidence="6 10" id="KW-1133">Transmembrane helix</keyword>
<dbReference type="PRINTS" id="PR00783">
    <property type="entry name" value="MINTRINSICP"/>
</dbReference>
<feature type="transmembrane region" description="Helical" evidence="10">
    <location>
        <begin position="104"/>
        <end position="127"/>
    </location>
</feature>
<keyword evidence="5 8" id="KW-0812">Transmembrane</keyword>
<feature type="transmembrane region" description="Helical" evidence="10">
    <location>
        <begin position="187"/>
        <end position="207"/>
    </location>
</feature>
<dbReference type="GO" id="GO:0015250">
    <property type="term" value="F:water channel activity"/>
    <property type="evidence" value="ECO:0007669"/>
    <property type="project" value="TreeGrafter"/>
</dbReference>
<dbReference type="InterPro" id="IPR000425">
    <property type="entry name" value="MIP"/>
</dbReference>
<dbReference type="AlphaFoldDB" id="A0A9X1MBM5"/>
<dbReference type="Proteomes" id="UP000829758">
    <property type="component" value="Chromosome"/>
</dbReference>
<dbReference type="SUPFAM" id="SSF81338">
    <property type="entry name" value="Aquaporin-like"/>
    <property type="match status" value="1"/>
</dbReference>
<dbReference type="EMBL" id="JAJFZT010000009">
    <property type="protein sequence ID" value="MCC3273874.1"/>
    <property type="molecule type" value="Genomic_DNA"/>
</dbReference>
<evidence type="ECO:0000256" key="1">
    <source>
        <dbReference type="ARBA" id="ARBA00004651"/>
    </source>
</evidence>
<dbReference type="InterPro" id="IPR022357">
    <property type="entry name" value="MIP_CS"/>
</dbReference>
<evidence type="ECO:0000313" key="12">
    <source>
        <dbReference type="EMBL" id="UON91131.1"/>
    </source>
</evidence>
<organism evidence="11 14">
    <name type="scientific">Arthrobacter zhangbolii</name>
    <dbReference type="NCBI Taxonomy" id="2886936"/>
    <lineage>
        <taxon>Bacteria</taxon>
        <taxon>Bacillati</taxon>
        <taxon>Actinomycetota</taxon>
        <taxon>Actinomycetes</taxon>
        <taxon>Micrococcales</taxon>
        <taxon>Micrococcaceae</taxon>
        <taxon>Arthrobacter</taxon>
    </lineage>
</organism>
<reference evidence="11" key="1">
    <citation type="submission" date="2021-10" db="EMBL/GenBank/DDBJ databases">
        <title>Novel species in genus Arthrobacter.</title>
        <authorList>
            <person name="Liu Y."/>
        </authorList>
    </citation>
    <scope>NUCLEOTIDE SEQUENCE</scope>
    <source>
        <strain evidence="13">zg-Y462</strain>
        <strain evidence="11">Zg-Y462</strain>
    </source>
</reference>
<comment type="subcellular location">
    <subcellularLocation>
        <location evidence="1">Cell membrane</location>
        <topology evidence="1">Multi-pass membrane protein</topology>
    </subcellularLocation>
</comment>